<keyword evidence="2" id="KW-1185">Reference proteome</keyword>
<organism evidence="1 2">
    <name type="scientific">Moraxella tetraodonis</name>
    <dbReference type="NCBI Taxonomy" id="2767221"/>
    <lineage>
        <taxon>Bacteria</taxon>
        <taxon>Pseudomonadati</taxon>
        <taxon>Pseudomonadota</taxon>
        <taxon>Gammaproteobacteria</taxon>
        <taxon>Moraxellales</taxon>
        <taxon>Moraxellaceae</taxon>
        <taxon>Moraxella</taxon>
    </lineage>
</organism>
<evidence type="ECO:0008006" key="3">
    <source>
        <dbReference type="Google" id="ProtNLM"/>
    </source>
</evidence>
<comment type="caution">
    <text evidence="1">The sequence shown here is derived from an EMBL/GenBank/DDBJ whole genome shotgun (WGS) entry which is preliminary data.</text>
</comment>
<reference evidence="1" key="1">
    <citation type="submission" date="2021-08" db="EMBL/GenBank/DDBJ databases">
        <title>Complete genome sequence of Moraxella sp strain PS-22.</title>
        <authorList>
            <person name="Das S.K."/>
        </authorList>
    </citation>
    <scope>NUCLEOTIDE SEQUENCE</scope>
    <source>
        <strain evidence="1">PS-22</strain>
    </source>
</reference>
<sequence length="284" mass="32085">MVVANHSLIFTRSTQTIALRIVNPAFVLPKVSDTTVHILASGPSIQTNAIDLLGGKSVIFVNGSISLTEHYKFDKIVAYVITDPRFIKHNCSIPLQYYQGGYPLYISALVAEQLWQDAPDFLVQYADHIYIIYPVDRPIDDSLIALQQTSLLGKIAVTLNKRTRLKHLKHSPYHSINKKIGVSWDIRYGFVEGGTVALVALQLAYSLGFQMIHLYGIDLINSQQPRFYESQDNAAPTKLDKAITHRIVPSFDWVAHNYQQKGVQIYNHSPISKDLFRFIPYLAD</sequence>
<name>A0A9X1UR46_9GAMM</name>
<dbReference type="AlphaFoldDB" id="A0A9X1UR46"/>
<protein>
    <recommendedName>
        <fullName evidence="3">Lipopolysaccharide glycosyltransferase</fullName>
    </recommendedName>
</protein>
<accession>A0A9X1UR46</accession>
<dbReference type="Gene3D" id="3.90.1480.10">
    <property type="entry name" value="Alpha-2,3-sialyltransferase"/>
    <property type="match status" value="1"/>
</dbReference>
<dbReference type="Proteomes" id="UP001139238">
    <property type="component" value="Unassembled WGS sequence"/>
</dbReference>
<gene>
    <name evidence="1" type="ORF">H9W84_04810</name>
</gene>
<dbReference type="RefSeq" id="WP_239742022.1">
    <property type="nucleotide sequence ID" value="NZ_JACSYB010000001.1"/>
</dbReference>
<evidence type="ECO:0000313" key="1">
    <source>
        <dbReference type="EMBL" id="MCG8147444.1"/>
    </source>
</evidence>
<evidence type="ECO:0000313" key="2">
    <source>
        <dbReference type="Proteomes" id="UP001139238"/>
    </source>
</evidence>
<dbReference type="EMBL" id="JACSYB010000001">
    <property type="protein sequence ID" value="MCG8147444.1"/>
    <property type="molecule type" value="Genomic_DNA"/>
</dbReference>
<proteinExistence type="predicted"/>